<name>A0A6J5N773_9CAUD</name>
<organism evidence="1">
    <name type="scientific">uncultured Caudovirales phage</name>
    <dbReference type="NCBI Taxonomy" id="2100421"/>
    <lineage>
        <taxon>Viruses</taxon>
        <taxon>Duplodnaviria</taxon>
        <taxon>Heunggongvirae</taxon>
        <taxon>Uroviricota</taxon>
        <taxon>Caudoviricetes</taxon>
        <taxon>Peduoviridae</taxon>
        <taxon>Maltschvirus</taxon>
        <taxon>Maltschvirus maltsch</taxon>
    </lineage>
</organism>
<dbReference type="EMBL" id="LR796592">
    <property type="protein sequence ID" value="CAB4153053.1"/>
    <property type="molecule type" value="Genomic_DNA"/>
</dbReference>
<sequence>MATRYIPTTTKTYATEANAVAAVNKAFTGEDNLRYMIVTNKDGRFVPVFLGQQALTAGVHFMGFTIVG</sequence>
<proteinExistence type="predicted"/>
<accession>A0A6J5N773</accession>
<protein>
    <submittedName>
        <fullName evidence="1">Uncharacterized protein</fullName>
    </submittedName>
</protein>
<gene>
    <name evidence="1" type="ORF">UFOVP605_38</name>
</gene>
<evidence type="ECO:0000313" key="1">
    <source>
        <dbReference type="EMBL" id="CAB4153053.1"/>
    </source>
</evidence>
<reference evidence="1" key="1">
    <citation type="submission" date="2020-04" db="EMBL/GenBank/DDBJ databases">
        <authorList>
            <person name="Chiriac C."/>
            <person name="Salcher M."/>
            <person name="Ghai R."/>
            <person name="Kavagutti S V."/>
        </authorList>
    </citation>
    <scope>NUCLEOTIDE SEQUENCE</scope>
</reference>